<gene>
    <name evidence="3" type="ORF">A3D07_02535</name>
</gene>
<sequence length="165" mass="18300">MSEVKIMEEINLNSSQPQPKTSEQLRAVPDKTKFAKILPYFIVLVIVGLGIFTGLVLTSVQKAKAQNQQAKSIEEEELSPQQQESFAQTFRDEAEGTVEKNDDLDKYAQGTHKLLRPGGESQTAYLTSSVLDLDEYVGKKVKVFGETFGSSQVGWLMDVGKVEVQ</sequence>
<dbReference type="AlphaFoldDB" id="A0A1F5GDZ1"/>
<feature type="transmembrane region" description="Helical" evidence="2">
    <location>
        <begin position="37"/>
        <end position="57"/>
    </location>
</feature>
<accession>A0A1F5GDZ1</accession>
<keyword evidence="2" id="KW-0472">Membrane</keyword>
<feature type="region of interest" description="Disordered" evidence="1">
    <location>
        <begin position="68"/>
        <end position="87"/>
    </location>
</feature>
<dbReference type="Proteomes" id="UP000177124">
    <property type="component" value="Unassembled WGS sequence"/>
</dbReference>
<reference evidence="3 4" key="1">
    <citation type="journal article" date="2016" name="Nat. Commun.">
        <title>Thousands of microbial genomes shed light on interconnected biogeochemical processes in an aquifer system.</title>
        <authorList>
            <person name="Anantharaman K."/>
            <person name="Brown C.T."/>
            <person name="Hug L.A."/>
            <person name="Sharon I."/>
            <person name="Castelle C.J."/>
            <person name="Probst A.J."/>
            <person name="Thomas B.C."/>
            <person name="Singh A."/>
            <person name="Wilkins M.J."/>
            <person name="Karaoz U."/>
            <person name="Brodie E.L."/>
            <person name="Williams K.H."/>
            <person name="Hubbard S.S."/>
            <person name="Banfield J.F."/>
        </authorList>
    </citation>
    <scope>NUCLEOTIDE SEQUENCE [LARGE SCALE GENOMIC DNA]</scope>
</reference>
<organism evidence="3 4">
    <name type="scientific">Candidatus Curtissbacteria bacterium RIFCSPHIGHO2_02_FULL_42_15</name>
    <dbReference type="NCBI Taxonomy" id="1797716"/>
    <lineage>
        <taxon>Bacteria</taxon>
        <taxon>Candidatus Curtissiibacteriota</taxon>
    </lineage>
</organism>
<comment type="caution">
    <text evidence="3">The sequence shown here is derived from an EMBL/GenBank/DDBJ whole genome shotgun (WGS) entry which is preliminary data.</text>
</comment>
<keyword evidence="2" id="KW-1133">Transmembrane helix</keyword>
<evidence type="ECO:0000256" key="2">
    <source>
        <dbReference type="SAM" id="Phobius"/>
    </source>
</evidence>
<evidence type="ECO:0000313" key="3">
    <source>
        <dbReference type="EMBL" id="OGD90046.1"/>
    </source>
</evidence>
<evidence type="ECO:0000313" key="4">
    <source>
        <dbReference type="Proteomes" id="UP000177124"/>
    </source>
</evidence>
<keyword evidence="2" id="KW-0812">Transmembrane</keyword>
<dbReference type="EMBL" id="MFBF01000056">
    <property type="protein sequence ID" value="OGD90046.1"/>
    <property type="molecule type" value="Genomic_DNA"/>
</dbReference>
<evidence type="ECO:0000256" key="1">
    <source>
        <dbReference type="SAM" id="MobiDB-lite"/>
    </source>
</evidence>
<proteinExistence type="predicted"/>
<dbReference type="STRING" id="1797716.A3D07_02535"/>
<name>A0A1F5GDZ1_9BACT</name>
<protein>
    <submittedName>
        <fullName evidence="3">Uncharacterized protein</fullName>
    </submittedName>
</protein>